<dbReference type="GO" id="GO:0008713">
    <property type="term" value="F:ADP-heptose-lipopolysaccharide heptosyltransferase activity"/>
    <property type="evidence" value="ECO:0007669"/>
    <property type="project" value="TreeGrafter"/>
</dbReference>
<dbReference type="GO" id="GO:0005829">
    <property type="term" value="C:cytosol"/>
    <property type="evidence" value="ECO:0007669"/>
    <property type="project" value="TreeGrafter"/>
</dbReference>
<reference evidence="3" key="1">
    <citation type="submission" date="2018-05" db="EMBL/GenBank/DDBJ databases">
        <authorList>
            <person name="Lanie J.A."/>
            <person name="Ng W.-L."/>
            <person name="Kazmierczak K.M."/>
            <person name="Andrzejewski T.M."/>
            <person name="Davidsen T.M."/>
            <person name="Wayne K.J."/>
            <person name="Tettelin H."/>
            <person name="Glass J.I."/>
            <person name="Rusch D."/>
            <person name="Podicherti R."/>
            <person name="Tsui H.-C.T."/>
            <person name="Winkler M.E."/>
        </authorList>
    </citation>
    <scope>NUCLEOTIDE SEQUENCE</scope>
</reference>
<dbReference type="PANTHER" id="PTHR30160:SF22">
    <property type="entry name" value="LIPOPOLYSACCHARIDE CORE BIOSYNTHESIS PROTEIN"/>
    <property type="match status" value="1"/>
</dbReference>
<organism evidence="3">
    <name type="scientific">marine metagenome</name>
    <dbReference type="NCBI Taxonomy" id="408172"/>
    <lineage>
        <taxon>unclassified sequences</taxon>
        <taxon>metagenomes</taxon>
        <taxon>ecological metagenomes</taxon>
    </lineage>
</organism>
<keyword evidence="1" id="KW-0328">Glycosyltransferase</keyword>
<dbReference type="GO" id="GO:0009244">
    <property type="term" value="P:lipopolysaccharide core region biosynthetic process"/>
    <property type="evidence" value="ECO:0007669"/>
    <property type="project" value="TreeGrafter"/>
</dbReference>
<evidence type="ECO:0000256" key="2">
    <source>
        <dbReference type="ARBA" id="ARBA00022679"/>
    </source>
</evidence>
<dbReference type="Pfam" id="PF01075">
    <property type="entry name" value="Glyco_transf_9"/>
    <property type="match status" value="1"/>
</dbReference>
<dbReference type="EMBL" id="UINC01001213">
    <property type="protein sequence ID" value="SUZ74513.1"/>
    <property type="molecule type" value="Genomic_DNA"/>
</dbReference>
<dbReference type="AlphaFoldDB" id="A0A381QA41"/>
<evidence type="ECO:0000256" key="1">
    <source>
        <dbReference type="ARBA" id="ARBA00022676"/>
    </source>
</evidence>
<dbReference type="PANTHER" id="PTHR30160">
    <property type="entry name" value="TETRAACYLDISACCHARIDE 4'-KINASE-RELATED"/>
    <property type="match status" value="1"/>
</dbReference>
<proteinExistence type="predicted"/>
<evidence type="ECO:0008006" key="4">
    <source>
        <dbReference type="Google" id="ProtNLM"/>
    </source>
</evidence>
<accession>A0A381QA41</accession>
<dbReference type="InterPro" id="IPR051199">
    <property type="entry name" value="LPS_LOS_Heptosyltrfase"/>
</dbReference>
<sequence>MIVPVLRSFYQIYPDQKIIFVSRHFVNPLFLEFPNLTFKGVDFKSKYKGLKGIFILYKELKKERIIGIADLHFVIRTFILNFFFRLSLYKVASINKGRRQRKKLIRKRNKVFQPLTPMHFRYCEVFRKLGFPVDLNNHEYPNKPLLKDSYLEERINLGNKIIGIAPFASNEGKTYPLDHMQKVIAYLQKHYFVFLFGGGEDNLEQLRVWENAYNNVSDMSRKYSLTQQINIMYYLDVMISMDSANGHLAANCGIPVLSLWGLTHPFCGFKPFDQPIEHSLTVDRNDYPEIPTSIFGDKIPKNYESAFRSIEPKKVIEKTLEILDTAKYHHN</sequence>
<keyword evidence="2" id="KW-0808">Transferase</keyword>
<dbReference type="SUPFAM" id="SSF53756">
    <property type="entry name" value="UDP-Glycosyltransferase/glycogen phosphorylase"/>
    <property type="match status" value="1"/>
</dbReference>
<protein>
    <recommendedName>
        <fullName evidence="4">ADP-heptose--LPS heptosyltransferase RfaF</fullName>
    </recommendedName>
</protein>
<gene>
    <name evidence="3" type="ORF">METZ01_LOCUS27367</name>
</gene>
<name>A0A381QA41_9ZZZZ</name>
<dbReference type="InterPro" id="IPR002201">
    <property type="entry name" value="Glyco_trans_9"/>
</dbReference>
<dbReference type="Gene3D" id="3.40.50.2000">
    <property type="entry name" value="Glycogen Phosphorylase B"/>
    <property type="match status" value="2"/>
</dbReference>
<evidence type="ECO:0000313" key="3">
    <source>
        <dbReference type="EMBL" id="SUZ74513.1"/>
    </source>
</evidence>